<evidence type="ECO:0000313" key="5">
    <source>
        <dbReference type="Proteomes" id="UP000002630"/>
    </source>
</evidence>
<gene>
    <name evidence="4" type="ORF">Esi_0185_0050</name>
</gene>
<keyword evidence="3" id="KW-0472">Membrane</keyword>
<dbReference type="SUPFAM" id="SSF101898">
    <property type="entry name" value="NHL repeat"/>
    <property type="match status" value="1"/>
</dbReference>
<dbReference type="InterPro" id="IPR050282">
    <property type="entry name" value="Cycloisomerase_2"/>
</dbReference>
<dbReference type="SUPFAM" id="SSF50969">
    <property type="entry name" value="YVTN repeat-like/Quinoprotein amine dehydrogenase"/>
    <property type="match status" value="1"/>
</dbReference>
<comment type="similarity">
    <text evidence="1">Belongs to the cycloisomerase 2 family.</text>
</comment>
<dbReference type="InterPro" id="IPR015943">
    <property type="entry name" value="WD40/YVTN_repeat-like_dom_sf"/>
</dbReference>
<feature type="transmembrane region" description="Helical" evidence="3">
    <location>
        <begin position="390"/>
        <end position="423"/>
    </location>
</feature>
<organism evidence="4 5">
    <name type="scientific">Ectocarpus siliculosus</name>
    <name type="common">Brown alga</name>
    <name type="synonym">Conferva siliculosa</name>
    <dbReference type="NCBI Taxonomy" id="2880"/>
    <lineage>
        <taxon>Eukaryota</taxon>
        <taxon>Sar</taxon>
        <taxon>Stramenopiles</taxon>
        <taxon>Ochrophyta</taxon>
        <taxon>PX clade</taxon>
        <taxon>Phaeophyceae</taxon>
        <taxon>Ectocarpales</taxon>
        <taxon>Ectocarpaceae</taxon>
        <taxon>Ectocarpus</taxon>
    </lineage>
</organism>
<dbReference type="GO" id="GO:0017057">
    <property type="term" value="F:6-phosphogluconolactonase activity"/>
    <property type="evidence" value="ECO:0007669"/>
    <property type="project" value="TreeGrafter"/>
</dbReference>
<proteinExistence type="inferred from homology"/>
<name>D7FP51_ECTSI</name>
<evidence type="ECO:0000256" key="2">
    <source>
        <dbReference type="SAM" id="MobiDB-lite"/>
    </source>
</evidence>
<evidence type="ECO:0000256" key="1">
    <source>
        <dbReference type="ARBA" id="ARBA00005564"/>
    </source>
</evidence>
<dbReference type="InParanoid" id="D7FP51"/>
<accession>D7FP51</accession>
<feature type="region of interest" description="Disordered" evidence="2">
    <location>
        <begin position="1"/>
        <end position="32"/>
    </location>
</feature>
<dbReference type="Pfam" id="PF10282">
    <property type="entry name" value="Lactonase"/>
    <property type="match status" value="1"/>
</dbReference>
<dbReference type="InterPro" id="IPR011044">
    <property type="entry name" value="Quino_amine_DH_bsu"/>
</dbReference>
<dbReference type="AlphaFoldDB" id="D7FP51"/>
<keyword evidence="5" id="KW-1185">Reference proteome</keyword>
<protein>
    <submittedName>
        <fullName evidence="4">Fibronectin type III domain protein</fullName>
    </submittedName>
</protein>
<evidence type="ECO:0000313" key="4">
    <source>
        <dbReference type="EMBL" id="CBJ30315.1"/>
    </source>
</evidence>
<dbReference type="InterPro" id="IPR019405">
    <property type="entry name" value="Lactonase_7-beta_prop"/>
</dbReference>
<evidence type="ECO:0000256" key="3">
    <source>
        <dbReference type="SAM" id="Phobius"/>
    </source>
</evidence>
<dbReference type="Proteomes" id="UP000002630">
    <property type="component" value="Unassembled WGS sequence"/>
</dbReference>
<keyword evidence="3" id="KW-1133">Transmembrane helix</keyword>
<keyword evidence="3" id="KW-0812">Transmembrane</keyword>
<feature type="compositionally biased region" description="Pro residues" evidence="2">
    <location>
        <begin position="8"/>
        <end position="29"/>
    </location>
</feature>
<dbReference type="EMBL" id="FN649760">
    <property type="protein sequence ID" value="CBJ30315.1"/>
    <property type="molecule type" value="Genomic_DNA"/>
</dbReference>
<dbReference type="Gene3D" id="2.130.10.10">
    <property type="entry name" value="YVTN repeat-like/Quinoprotein amine dehydrogenase"/>
    <property type="match status" value="3"/>
</dbReference>
<feature type="region of interest" description="Disordered" evidence="2">
    <location>
        <begin position="354"/>
        <end position="382"/>
    </location>
</feature>
<reference evidence="4 5" key="1">
    <citation type="journal article" date="2010" name="Nature">
        <title>The Ectocarpus genome and the independent evolution of multicellularity in brown algae.</title>
        <authorList>
            <person name="Cock J.M."/>
            <person name="Sterck L."/>
            <person name="Rouze P."/>
            <person name="Scornet D."/>
            <person name="Allen A.E."/>
            <person name="Amoutzias G."/>
            <person name="Anthouard V."/>
            <person name="Artiguenave F."/>
            <person name="Aury J.M."/>
            <person name="Badger J.H."/>
            <person name="Beszteri B."/>
            <person name="Billiau K."/>
            <person name="Bonnet E."/>
            <person name="Bothwell J.H."/>
            <person name="Bowler C."/>
            <person name="Boyen C."/>
            <person name="Brownlee C."/>
            <person name="Carrano C.J."/>
            <person name="Charrier B."/>
            <person name="Cho G.Y."/>
            <person name="Coelho S.M."/>
            <person name="Collen J."/>
            <person name="Corre E."/>
            <person name="Da Silva C."/>
            <person name="Delage L."/>
            <person name="Delaroque N."/>
            <person name="Dittami S.M."/>
            <person name="Doulbeau S."/>
            <person name="Elias M."/>
            <person name="Farnham G."/>
            <person name="Gachon C.M."/>
            <person name="Gschloessl B."/>
            <person name="Heesch S."/>
            <person name="Jabbari K."/>
            <person name="Jubin C."/>
            <person name="Kawai H."/>
            <person name="Kimura K."/>
            <person name="Kloareg B."/>
            <person name="Kupper F.C."/>
            <person name="Lang D."/>
            <person name="Le Bail A."/>
            <person name="Leblanc C."/>
            <person name="Lerouge P."/>
            <person name="Lohr M."/>
            <person name="Lopez P.J."/>
            <person name="Martens C."/>
            <person name="Maumus F."/>
            <person name="Michel G."/>
            <person name="Miranda-Saavedra D."/>
            <person name="Morales J."/>
            <person name="Moreau H."/>
            <person name="Motomura T."/>
            <person name="Nagasato C."/>
            <person name="Napoli C.A."/>
            <person name="Nelson D.R."/>
            <person name="Nyvall-Collen P."/>
            <person name="Peters A.F."/>
            <person name="Pommier C."/>
            <person name="Potin P."/>
            <person name="Poulain J."/>
            <person name="Quesneville H."/>
            <person name="Read B."/>
            <person name="Rensing S.A."/>
            <person name="Ritter A."/>
            <person name="Rousvoal S."/>
            <person name="Samanta M."/>
            <person name="Samson G."/>
            <person name="Schroeder D.C."/>
            <person name="Segurens B."/>
            <person name="Strittmatter M."/>
            <person name="Tonon T."/>
            <person name="Tregear J.W."/>
            <person name="Valentin K."/>
            <person name="von Dassow P."/>
            <person name="Yamagishi T."/>
            <person name="Van de Peer Y."/>
            <person name="Wincker P."/>
        </authorList>
    </citation>
    <scope>NUCLEOTIDE SEQUENCE [LARGE SCALE GENOMIC DNA]</scope>
    <source>
        <strain evidence="5">Ec32 / CCAP1310/4</strain>
    </source>
</reference>
<dbReference type="PANTHER" id="PTHR30344">
    <property type="entry name" value="6-PHOSPHOGLUCONOLACTONASE-RELATED"/>
    <property type="match status" value="1"/>
</dbReference>
<sequence length="542" mass="55595">MCEGGIPSPTPGPSLQPTAPSPTPGPSPQPTAIAPDVLFVEVMDATDGAWEAVYTPDGTHVYLTGKESDSIVAFEVDSSDGSLTMVGDFDMNTGGTGAGTLDGPTVLTPSPDGRCLFVVAAGNNSLTSLSIDGAGSGNLTYAGTVSGAALAEAWDVVASPLLGDHVYVSSPACGCIITFAADLETCGLTYVSNVTESLVSPTGMAVSPDGLFLYGTDSVASGGALMLFSRDPQTGDLALLQTISDSEGTGELQEVELEGATTPTQLGLDGASLVTVNPDNSRVLVASNANDTFWVLNVGDDECAVLELQDTIAEGDGGHIGGLTDIRSIAVSPDGRTALVVSSMDGTIALFRDTITTDPSPSAPTPAPTSEGEDPSQPPNEDEWYERQAIWLGLGGAAATVAAAGLVWFLIANGCCGIVILMVRGKTKVKCPACDKKMEVKRKGLGHRTTCSCDKLRAKAEADAGQNGGQSGKVLFHPDPRYIATCPHCGNVSCAPCDVRDKKATFPFLLENNPKGGEEMGAADPSAIEVGMDDAERTPTSL</sequence>
<feature type="region of interest" description="Disordered" evidence="2">
    <location>
        <begin position="515"/>
        <end position="542"/>
    </location>
</feature>
<dbReference type="PANTHER" id="PTHR30344:SF1">
    <property type="entry name" value="6-PHOSPHOGLUCONOLACTONASE"/>
    <property type="match status" value="1"/>
</dbReference>
<dbReference type="OrthoDB" id="423498at2759"/>